<organism evidence="1 2">
    <name type="scientific">Cetraspora pellucida</name>
    <dbReference type="NCBI Taxonomy" id="1433469"/>
    <lineage>
        <taxon>Eukaryota</taxon>
        <taxon>Fungi</taxon>
        <taxon>Fungi incertae sedis</taxon>
        <taxon>Mucoromycota</taxon>
        <taxon>Glomeromycotina</taxon>
        <taxon>Glomeromycetes</taxon>
        <taxon>Diversisporales</taxon>
        <taxon>Gigasporaceae</taxon>
        <taxon>Cetraspora</taxon>
    </lineage>
</organism>
<gene>
    <name evidence="1" type="ORF">CPELLU_LOCUS4443</name>
</gene>
<dbReference type="AlphaFoldDB" id="A0A9N9AWN9"/>
<keyword evidence="2" id="KW-1185">Reference proteome</keyword>
<dbReference type="EMBL" id="CAJVQA010002346">
    <property type="protein sequence ID" value="CAG8544286.1"/>
    <property type="molecule type" value="Genomic_DNA"/>
</dbReference>
<sequence>MSNSMRKCDRCNRSLKKTAFVSKTEKPTKICCQCQNKDLKNYYTTNSNIQNPIEPKEIKKQLFKYILQIGNDEHMENENLDIEFLCKILTTSLKNKPHELGKAIAEIVESTDRYYYMYVTTNLL</sequence>
<dbReference type="OrthoDB" id="6129702at2759"/>
<evidence type="ECO:0000313" key="2">
    <source>
        <dbReference type="Proteomes" id="UP000789759"/>
    </source>
</evidence>
<comment type="caution">
    <text evidence="1">The sequence shown here is derived from an EMBL/GenBank/DDBJ whole genome shotgun (WGS) entry which is preliminary data.</text>
</comment>
<accession>A0A9N9AWN9</accession>
<dbReference type="Proteomes" id="UP000789759">
    <property type="component" value="Unassembled WGS sequence"/>
</dbReference>
<proteinExistence type="predicted"/>
<protein>
    <submittedName>
        <fullName evidence="1">10640_t:CDS:1</fullName>
    </submittedName>
</protein>
<name>A0A9N9AWN9_9GLOM</name>
<evidence type="ECO:0000313" key="1">
    <source>
        <dbReference type="EMBL" id="CAG8544286.1"/>
    </source>
</evidence>
<reference evidence="1" key="1">
    <citation type="submission" date="2021-06" db="EMBL/GenBank/DDBJ databases">
        <authorList>
            <person name="Kallberg Y."/>
            <person name="Tangrot J."/>
            <person name="Rosling A."/>
        </authorList>
    </citation>
    <scope>NUCLEOTIDE SEQUENCE</scope>
    <source>
        <strain evidence="1">FL966</strain>
    </source>
</reference>